<name>A0AAD1QX48_PELCU</name>
<feature type="compositionally biased region" description="Basic and acidic residues" evidence="1">
    <location>
        <begin position="419"/>
        <end position="429"/>
    </location>
</feature>
<keyword evidence="2" id="KW-0472">Membrane</keyword>
<dbReference type="PANTHER" id="PTHR20859">
    <property type="entry name" value="INTERFERON/INTERLEUKIN RECEPTOR"/>
    <property type="match status" value="1"/>
</dbReference>
<keyword evidence="2" id="KW-0812">Transmembrane</keyword>
<dbReference type="PANTHER" id="PTHR20859:SF84">
    <property type="entry name" value="INTERFERON ALPHA_BETA RECEPTOR 2"/>
    <property type="match status" value="1"/>
</dbReference>
<keyword evidence="2" id="KW-1133">Transmembrane helix</keyword>
<proteinExistence type="predicted"/>
<evidence type="ECO:0000313" key="4">
    <source>
        <dbReference type="EMBL" id="CAH2219261.1"/>
    </source>
</evidence>
<dbReference type="InterPro" id="IPR015373">
    <property type="entry name" value="Interferon/interleukin_rcp_dom"/>
</dbReference>
<organism evidence="4 5">
    <name type="scientific">Pelobates cultripes</name>
    <name type="common">Western spadefoot toad</name>
    <dbReference type="NCBI Taxonomy" id="61616"/>
    <lineage>
        <taxon>Eukaryota</taxon>
        <taxon>Metazoa</taxon>
        <taxon>Chordata</taxon>
        <taxon>Craniata</taxon>
        <taxon>Vertebrata</taxon>
        <taxon>Euteleostomi</taxon>
        <taxon>Amphibia</taxon>
        <taxon>Batrachia</taxon>
        <taxon>Anura</taxon>
        <taxon>Pelobatoidea</taxon>
        <taxon>Pelobatidae</taxon>
        <taxon>Pelobates</taxon>
    </lineage>
</organism>
<accession>A0AAD1QX48</accession>
<keyword evidence="5" id="KW-1185">Reference proteome</keyword>
<dbReference type="Gene3D" id="2.60.40.10">
    <property type="entry name" value="Immunoglobulins"/>
    <property type="match status" value="1"/>
</dbReference>
<feature type="region of interest" description="Disordered" evidence="1">
    <location>
        <begin position="419"/>
        <end position="449"/>
    </location>
</feature>
<dbReference type="InterPro" id="IPR050650">
    <property type="entry name" value="Type-II_Cytokine-TF_Rcpt"/>
</dbReference>
<evidence type="ECO:0000256" key="1">
    <source>
        <dbReference type="SAM" id="MobiDB-lite"/>
    </source>
</evidence>
<sequence length="449" mass="50034">MSDKQQMIPVNECTNITHRHCDLTDYFANIKIYYKAYVHSFTQNAVSNVSSHRRIIYPIMETVLGPPIVSVVAGSELINITINPPVSHLKSADGKCTISMLNETVYPLLIYTIKLVQSNLSPLPIRNEKEVVKDENATFTIRNLLPVTNYCISVEVSASANMNPRNIPSPIECVTTKHQPRTEDGNKFAIIISVASVFVVLFITLLLIGLDFTGYLCIKKNTPDILMWLPRSEGTHNRNTELNDPKYVIPADLLSEVGNIECRIYHDNGRQNSDASISFLENGERNASGLCNNAPRPSTSSPAKPSGQECGPSAEEAMPTEHVPLLEIPKSHCQKTLFPVKALYITSNCSQDKNEVCNVNFKSVSLGDPELIWSSLKQELPPQMSQNTITGLHNSRSPVVQKFRLFVNILNLDVPPLEQSKDYSSKEKMTSGYSDFSDPEEDLTSDYIK</sequence>
<feature type="domain" description="Interferon/interleukin receptor" evidence="3">
    <location>
        <begin position="62"/>
        <end position="177"/>
    </location>
</feature>
<protein>
    <submittedName>
        <fullName evidence="4">Interferon alpha beta receptor 2-like</fullName>
    </submittedName>
</protein>
<feature type="transmembrane region" description="Helical" evidence="2">
    <location>
        <begin position="188"/>
        <end position="210"/>
    </location>
</feature>
<dbReference type="InterPro" id="IPR036116">
    <property type="entry name" value="FN3_sf"/>
</dbReference>
<feature type="region of interest" description="Disordered" evidence="1">
    <location>
        <begin position="290"/>
        <end position="317"/>
    </location>
</feature>
<dbReference type="GO" id="GO:0004896">
    <property type="term" value="F:cytokine receptor activity"/>
    <property type="evidence" value="ECO:0007669"/>
    <property type="project" value="TreeGrafter"/>
</dbReference>
<dbReference type="EMBL" id="OW240912">
    <property type="protein sequence ID" value="CAH2219261.1"/>
    <property type="molecule type" value="Genomic_DNA"/>
</dbReference>
<evidence type="ECO:0000259" key="3">
    <source>
        <dbReference type="Pfam" id="PF09294"/>
    </source>
</evidence>
<evidence type="ECO:0000313" key="5">
    <source>
        <dbReference type="Proteomes" id="UP001295444"/>
    </source>
</evidence>
<reference evidence="4" key="1">
    <citation type="submission" date="2022-03" db="EMBL/GenBank/DDBJ databases">
        <authorList>
            <person name="Alioto T."/>
            <person name="Alioto T."/>
            <person name="Gomez Garrido J."/>
        </authorList>
    </citation>
    <scope>NUCLEOTIDE SEQUENCE</scope>
</reference>
<dbReference type="InterPro" id="IPR013783">
    <property type="entry name" value="Ig-like_fold"/>
</dbReference>
<dbReference type="Proteomes" id="UP001295444">
    <property type="component" value="Chromosome 01"/>
</dbReference>
<dbReference type="SUPFAM" id="SSF49265">
    <property type="entry name" value="Fibronectin type III"/>
    <property type="match status" value="2"/>
</dbReference>
<gene>
    <name evidence="4" type="ORF">PECUL_23A003202</name>
</gene>
<feature type="compositionally biased region" description="Acidic residues" evidence="1">
    <location>
        <begin position="437"/>
        <end position="449"/>
    </location>
</feature>
<dbReference type="AlphaFoldDB" id="A0AAD1QX48"/>
<dbReference type="Pfam" id="PF09294">
    <property type="entry name" value="Interfer-bind"/>
    <property type="match status" value="1"/>
</dbReference>
<keyword evidence="4" id="KW-0675">Receptor</keyword>
<dbReference type="GO" id="GO:0005886">
    <property type="term" value="C:plasma membrane"/>
    <property type="evidence" value="ECO:0007669"/>
    <property type="project" value="TreeGrafter"/>
</dbReference>
<feature type="compositionally biased region" description="Polar residues" evidence="1">
    <location>
        <begin position="290"/>
        <end position="303"/>
    </location>
</feature>
<evidence type="ECO:0000256" key="2">
    <source>
        <dbReference type="SAM" id="Phobius"/>
    </source>
</evidence>